<dbReference type="InterPro" id="IPR041728">
    <property type="entry name" value="GPAT/DHAPAT_LPLAT"/>
</dbReference>
<dbReference type="GO" id="GO:0012505">
    <property type="term" value="C:endomembrane system"/>
    <property type="evidence" value="ECO:0007669"/>
    <property type="project" value="UniProtKB-SubCell"/>
</dbReference>
<gene>
    <name evidence="7" type="ORF">AB6A40_003621</name>
</gene>
<dbReference type="PANTHER" id="PTHR12563:SF17">
    <property type="entry name" value="DIHYDROXYACETONE PHOSPHATE ACYLTRANSFERASE"/>
    <property type="match status" value="1"/>
</dbReference>
<protein>
    <recommendedName>
        <fullName evidence="6">Phospholipid/glycerol acyltransferase domain-containing protein</fullName>
    </recommendedName>
</protein>
<evidence type="ECO:0000256" key="5">
    <source>
        <dbReference type="ARBA" id="ARBA00023315"/>
    </source>
</evidence>
<proteinExistence type="inferred from homology"/>
<keyword evidence="4" id="KW-0472">Membrane</keyword>
<accession>A0ABD6EK17</accession>
<evidence type="ECO:0000256" key="3">
    <source>
        <dbReference type="ARBA" id="ARBA00022679"/>
    </source>
</evidence>
<sequence length="198" mass="22875">MGNAIEIYSAHLKISSEAAECYARKLLEEMAHRMQMTVIRLVGYTVVKTVNRIFDGVFVNAAQFRELRELSKNDNIIFIPTHRAYMDFLLVSLLCYGYDVPLPAIAAGMDFMHSKVMGETLRRCGAFFIRRHFGADQLYWALFTEYVQSQLVSSDYPIEFFIEGTRSRSGKSLFPKYGLLQVLMEPFFRKQIYNVVCC</sequence>
<evidence type="ECO:0000256" key="1">
    <source>
        <dbReference type="ARBA" id="ARBA00004184"/>
    </source>
</evidence>
<dbReference type="Proteomes" id="UP001608902">
    <property type="component" value="Unassembled WGS sequence"/>
</dbReference>
<dbReference type="InterPro" id="IPR022284">
    <property type="entry name" value="GPAT/DHAPAT"/>
</dbReference>
<name>A0ABD6EK17_9BILA</name>
<evidence type="ECO:0000313" key="7">
    <source>
        <dbReference type="EMBL" id="MFH4976912.1"/>
    </source>
</evidence>
<feature type="domain" description="Phospholipid/glycerol acyltransferase" evidence="6">
    <location>
        <begin position="76"/>
        <end position="193"/>
    </location>
</feature>
<keyword evidence="8" id="KW-1185">Reference proteome</keyword>
<dbReference type="PANTHER" id="PTHR12563">
    <property type="entry name" value="GLYCEROL-3-PHOSPHATE ACYLTRANSFERASE"/>
    <property type="match status" value="1"/>
</dbReference>
<keyword evidence="5" id="KW-0012">Acyltransferase</keyword>
<comment type="caution">
    <text evidence="7">The sequence shown here is derived from an EMBL/GenBank/DDBJ whole genome shotgun (WGS) entry which is preliminary data.</text>
</comment>
<dbReference type="EMBL" id="JBGFUD010001912">
    <property type="protein sequence ID" value="MFH4976912.1"/>
    <property type="molecule type" value="Genomic_DNA"/>
</dbReference>
<evidence type="ECO:0000256" key="2">
    <source>
        <dbReference type="ARBA" id="ARBA00007937"/>
    </source>
</evidence>
<dbReference type="InterPro" id="IPR002123">
    <property type="entry name" value="Plipid/glycerol_acylTrfase"/>
</dbReference>
<organism evidence="7 8">
    <name type="scientific">Gnathostoma spinigerum</name>
    <dbReference type="NCBI Taxonomy" id="75299"/>
    <lineage>
        <taxon>Eukaryota</taxon>
        <taxon>Metazoa</taxon>
        <taxon>Ecdysozoa</taxon>
        <taxon>Nematoda</taxon>
        <taxon>Chromadorea</taxon>
        <taxon>Rhabditida</taxon>
        <taxon>Spirurina</taxon>
        <taxon>Gnathostomatomorpha</taxon>
        <taxon>Gnathostomatoidea</taxon>
        <taxon>Gnathostomatidae</taxon>
        <taxon>Gnathostoma</taxon>
    </lineage>
</organism>
<dbReference type="AlphaFoldDB" id="A0ABD6EK17"/>
<dbReference type="Pfam" id="PF01553">
    <property type="entry name" value="Acyltransferase"/>
    <property type="match status" value="1"/>
</dbReference>
<dbReference type="SUPFAM" id="SSF69593">
    <property type="entry name" value="Glycerol-3-phosphate (1)-acyltransferase"/>
    <property type="match status" value="1"/>
</dbReference>
<dbReference type="SMART" id="SM00563">
    <property type="entry name" value="PlsC"/>
    <property type="match status" value="1"/>
</dbReference>
<keyword evidence="3" id="KW-0808">Transferase</keyword>
<dbReference type="CDD" id="cd07993">
    <property type="entry name" value="LPLAT_DHAPAT-like"/>
    <property type="match status" value="1"/>
</dbReference>
<dbReference type="GO" id="GO:0016746">
    <property type="term" value="F:acyltransferase activity"/>
    <property type="evidence" value="ECO:0007669"/>
    <property type="project" value="UniProtKB-KW"/>
</dbReference>
<evidence type="ECO:0000313" key="8">
    <source>
        <dbReference type="Proteomes" id="UP001608902"/>
    </source>
</evidence>
<comment type="subcellular location">
    <subcellularLocation>
        <location evidence="1">Endomembrane system</location>
        <topology evidence="1">Peripheral membrane protein</topology>
    </subcellularLocation>
</comment>
<reference evidence="7 8" key="1">
    <citation type="submission" date="2024-08" db="EMBL/GenBank/DDBJ databases">
        <title>Gnathostoma spinigerum genome.</title>
        <authorList>
            <person name="Gonzalez-Bertolin B."/>
            <person name="Monzon S."/>
            <person name="Zaballos A."/>
            <person name="Jimenez P."/>
            <person name="Dekumyoy P."/>
            <person name="Varona S."/>
            <person name="Cuesta I."/>
            <person name="Sumanam S."/>
            <person name="Adisakwattana P."/>
            <person name="Gasser R.B."/>
            <person name="Hernandez-Gonzalez A."/>
            <person name="Young N.D."/>
            <person name="Perteguer M.J."/>
        </authorList>
    </citation>
    <scope>NUCLEOTIDE SEQUENCE [LARGE SCALE GENOMIC DNA]</scope>
    <source>
        <strain evidence="7">AL3</strain>
        <tissue evidence="7">Liver</tissue>
    </source>
</reference>
<comment type="similarity">
    <text evidence="2">Belongs to the GPAT/DAPAT family.</text>
</comment>
<evidence type="ECO:0000256" key="4">
    <source>
        <dbReference type="ARBA" id="ARBA00023136"/>
    </source>
</evidence>
<evidence type="ECO:0000259" key="6">
    <source>
        <dbReference type="SMART" id="SM00563"/>
    </source>
</evidence>